<dbReference type="EMBL" id="WCGB01000013">
    <property type="protein sequence ID" value="NRN91369.1"/>
    <property type="molecule type" value="Genomic_DNA"/>
</dbReference>
<dbReference type="SUPFAM" id="SSF47413">
    <property type="entry name" value="lambda repressor-like DNA-binding domains"/>
    <property type="match status" value="1"/>
</dbReference>
<proteinExistence type="predicted"/>
<dbReference type="GO" id="GO:0003677">
    <property type="term" value="F:DNA binding"/>
    <property type="evidence" value="ECO:0007669"/>
    <property type="project" value="InterPro"/>
</dbReference>
<reference evidence="2" key="1">
    <citation type="submission" date="2019-09" db="EMBL/GenBank/DDBJ databases">
        <title>Comparative genomic analysis of Lactobacillus helveticus.</title>
        <authorList>
            <person name="Zhang H."/>
            <person name="Chen Y."/>
            <person name="Zhong Z."/>
        </authorList>
    </citation>
    <scope>NUCLEOTIDE SEQUENCE</scope>
    <source>
        <strain evidence="2">IMAU50013</strain>
    </source>
</reference>
<evidence type="ECO:0000313" key="3">
    <source>
        <dbReference type="Proteomes" id="UP000601587"/>
    </source>
</evidence>
<sequence length="268" mass="31197">MTIGQQLKKTRLLFGLTQEEMSAGIVSKSFYSRVERDKNAITINKLIAMLNANNISLNDFFRTFDNEGLPELKVQRKIYTAYNERNIVELHQIEKSLSSKNDVLFYKTKLIIATLEYRSIEIPDSICKQLKPNLIDHDLNDQDFWDLAIGVSLYKFNELTLLMNYIIDHFSKLNLDNPQVTISLMNLLIAYLDRSYREKYLPEAKKALNFANKIPNDFEITFHKLIIKYYSALINKNYELAQGIIDLLQICGYQSYVDMLPQVNRGSK</sequence>
<dbReference type="CDD" id="cd00093">
    <property type="entry name" value="HTH_XRE"/>
    <property type="match status" value="1"/>
</dbReference>
<comment type="caution">
    <text evidence="2">The sequence shown here is derived from an EMBL/GenBank/DDBJ whole genome shotgun (WGS) entry which is preliminary data.</text>
</comment>
<dbReference type="PANTHER" id="PTHR37038">
    <property type="entry name" value="TRANSCRIPTIONAL REGULATOR-RELATED"/>
    <property type="match status" value="1"/>
</dbReference>
<dbReference type="InterPro" id="IPR053163">
    <property type="entry name" value="HTH-type_regulator_Rgg"/>
</dbReference>
<dbReference type="InterPro" id="IPR010982">
    <property type="entry name" value="Lambda_DNA-bd_dom_sf"/>
</dbReference>
<dbReference type="PROSITE" id="PS50943">
    <property type="entry name" value="HTH_CROC1"/>
    <property type="match status" value="1"/>
</dbReference>
<dbReference type="AlphaFoldDB" id="A0A9Q5G5X4"/>
<organism evidence="2 3">
    <name type="scientific">Lactobacillus helveticus</name>
    <name type="common">Lactobacillus suntoryeus</name>
    <dbReference type="NCBI Taxonomy" id="1587"/>
    <lineage>
        <taxon>Bacteria</taxon>
        <taxon>Bacillati</taxon>
        <taxon>Bacillota</taxon>
        <taxon>Bacilli</taxon>
        <taxon>Lactobacillales</taxon>
        <taxon>Lactobacillaceae</taxon>
        <taxon>Lactobacillus</taxon>
    </lineage>
</organism>
<dbReference type="Gene3D" id="1.10.260.40">
    <property type="entry name" value="lambda repressor-like DNA-binding domains"/>
    <property type="match status" value="1"/>
</dbReference>
<feature type="domain" description="HTH cro/C1-type" evidence="1">
    <location>
        <begin position="7"/>
        <end position="60"/>
    </location>
</feature>
<dbReference type="InterPro" id="IPR001387">
    <property type="entry name" value="Cro/C1-type_HTH"/>
</dbReference>
<evidence type="ECO:0000313" key="2">
    <source>
        <dbReference type="EMBL" id="NRN91369.1"/>
    </source>
</evidence>
<evidence type="ECO:0000259" key="1">
    <source>
        <dbReference type="PROSITE" id="PS50943"/>
    </source>
</evidence>
<name>A0A9Q5G5X4_LACHE</name>
<accession>A0A9Q5G5X4</accession>
<gene>
    <name evidence="2" type="ORF">IMAU50013_00902</name>
</gene>
<dbReference type="RefSeq" id="WP_014563853.1">
    <property type="nucleotide sequence ID" value="NZ_CP150826.1"/>
</dbReference>
<dbReference type="Pfam" id="PF01381">
    <property type="entry name" value="HTH_3"/>
    <property type="match status" value="1"/>
</dbReference>
<dbReference type="Proteomes" id="UP000601587">
    <property type="component" value="Unassembled WGS sequence"/>
</dbReference>
<protein>
    <recommendedName>
        <fullName evidence="1">HTH cro/C1-type domain-containing protein</fullName>
    </recommendedName>
</protein>
<dbReference type="SMART" id="SM00530">
    <property type="entry name" value="HTH_XRE"/>
    <property type="match status" value="1"/>
</dbReference>